<proteinExistence type="predicted"/>
<evidence type="ECO:0000313" key="3">
    <source>
        <dbReference type="WBParaSite" id="MhA1_Contig32.frz3.gene10"/>
    </source>
</evidence>
<dbReference type="Proteomes" id="UP000095281">
    <property type="component" value="Unplaced"/>
</dbReference>
<sequence>MAMVAAATGQQQQQQCLAEWTSKWFEESLTFILLKALVGSSWMDGGSWRTTTCPWMDGLDGPGGDDGSGGMDGAIHTAEW</sequence>
<dbReference type="WBParaSite" id="MhA1_Contig32.frz3.gene10">
    <property type="protein sequence ID" value="MhA1_Contig32.frz3.gene10"/>
    <property type="gene ID" value="MhA1_Contig32.frz3.gene10"/>
</dbReference>
<feature type="region of interest" description="Disordered" evidence="1">
    <location>
        <begin position="54"/>
        <end position="80"/>
    </location>
</feature>
<organism evidence="2 3">
    <name type="scientific">Meloidogyne hapla</name>
    <name type="common">Root-knot nematode worm</name>
    <dbReference type="NCBI Taxonomy" id="6305"/>
    <lineage>
        <taxon>Eukaryota</taxon>
        <taxon>Metazoa</taxon>
        <taxon>Ecdysozoa</taxon>
        <taxon>Nematoda</taxon>
        <taxon>Chromadorea</taxon>
        <taxon>Rhabditida</taxon>
        <taxon>Tylenchina</taxon>
        <taxon>Tylenchomorpha</taxon>
        <taxon>Tylenchoidea</taxon>
        <taxon>Meloidogynidae</taxon>
        <taxon>Meloidogyninae</taxon>
        <taxon>Meloidogyne</taxon>
    </lineage>
</organism>
<name>A0A1I8BM71_MELHA</name>
<feature type="compositionally biased region" description="Gly residues" evidence="1">
    <location>
        <begin position="60"/>
        <end position="72"/>
    </location>
</feature>
<evidence type="ECO:0000256" key="1">
    <source>
        <dbReference type="SAM" id="MobiDB-lite"/>
    </source>
</evidence>
<protein>
    <submittedName>
        <fullName evidence="3">Uncharacterized protein</fullName>
    </submittedName>
</protein>
<accession>A0A1I8BM71</accession>
<evidence type="ECO:0000313" key="2">
    <source>
        <dbReference type="Proteomes" id="UP000095281"/>
    </source>
</evidence>
<dbReference type="AlphaFoldDB" id="A0A1I8BM71"/>
<keyword evidence="2" id="KW-1185">Reference proteome</keyword>
<reference evidence="3" key="1">
    <citation type="submission" date="2016-11" db="UniProtKB">
        <authorList>
            <consortium name="WormBaseParasite"/>
        </authorList>
    </citation>
    <scope>IDENTIFICATION</scope>
</reference>